<dbReference type="PRINTS" id="PR00081">
    <property type="entry name" value="GDHRDH"/>
</dbReference>
<dbReference type="InterPro" id="IPR002347">
    <property type="entry name" value="SDR_fam"/>
</dbReference>
<dbReference type="Proteomes" id="UP000237350">
    <property type="component" value="Unassembled WGS sequence"/>
</dbReference>
<dbReference type="PRINTS" id="PR00080">
    <property type="entry name" value="SDRFAMILY"/>
</dbReference>
<dbReference type="Pfam" id="PF00106">
    <property type="entry name" value="adh_short"/>
    <property type="match status" value="1"/>
</dbReference>
<comment type="similarity">
    <text evidence="1 2">Belongs to the short-chain dehydrogenases/reductases (SDR) family.</text>
</comment>
<keyword evidence="4" id="KW-1185">Reference proteome</keyword>
<dbReference type="InterPro" id="IPR020904">
    <property type="entry name" value="Sc_DH/Rdtase_CS"/>
</dbReference>
<organism evidence="3 4">
    <name type="scientific">Alkalispirochaeta sphaeroplastigenens</name>
    <dbReference type="NCBI Taxonomy" id="1187066"/>
    <lineage>
        <taxon>Bacteria</taxon>
        <taxon>Pseudomonadati</taxon>
        <taxon>Spirochaetota</taxon>
        <taxon>Spirochaetia</taxon>
        <taxon>Spirochaetales</taxon>
        <taxon>Spirochaetaceae</taxon>
        <taxon>Alkalispirochaeta</taxon>
    </lineage>
</organism>
<dbReference type="PANTHER" id="PTHR42879:SF2">
    <property type="entry name" value="3-OXOACYL-[ACYL-CARRIER-PROTEIN] REDUCTASE FABG"/>
    <property type="match status" value="1"/>
</dbReference>
<dbReference type="PROSITE" id="PS00061">
    <property type="entry name" value="ADH_SHORT"/>
    <property type="match status" value="1"/>
</dbReference>
<name>A0A2S4JR50_9SPIO</name>
<gene>
    <name evidence="3" type="ORF">AU468_06980</name>
</gene>
<reference evidence="4" key="1">
    <citation type="submission" date="2015-12" db="EMBL/GenBank/DDBJ databases">
        <authorList>
            <person name="Lodha T.D."/>
            <person name="Chintalapati S."/>
            <person name="Chintalapati V.R."/>
            <person name="Sravanthi T."/>
        </authorList>
    </citation>
    <scope>NUCLEOTIDE SEQUENCE [LARGE SCALE GENOMIC DNA]</scope>
    <source>
        <strain evidence="4">JC133</strain>
    </source>
</reference>
<evidence type="ECO:0000313" key="4">
    <source>
        <dbReference type="Proteomes" id="UP000237350"/>
    </source>
</evidence>
<sequence>MSERYLEGRVAMVTGGASGMGRAMALAFAKAGAHVGIGSLLSEDSARNAEGELVNRPGKSELEQTKKDIESCGVKCVALGLDVCDTASVKNFHEAVTKELGPVDILANAAGITAEHGVVHHDENLWLKVMDVNANGVFRATREVLPGMIERRWGRIINIASTAASVGAPMSPAYCASKSAVTGFTRAVAQEGAEALVTANSISPGWVETTFGTEWLSDIAEKQMNTKGDLFIQEQKAENPQKRMIQPVEIGALAAFLCKDEAVGITGQDITVSAGSVW</sequence>
<comment type="caution">
    <text evidence="3">The sequence shown here is derived from an EMBL/GenBank/DDBJ whole genome shotgun (WGS) entry which is preliminary data.</text>
</comment>
<dbReference type="InterPro" id="IPR050259">
    <property type="entry name" value="SDR"/>
</dbReference>
<evidence type="ECO:0000256" key="2">
    <source>
        <dbReference type="RuleBase" id="RU000363"/>
    </source>
</evidence>
<dbReference type="SUPFAM" id="SSF51735">
    <property type="entry name" value="NAD(P)-binding Rossmann-fold domains"/>
    <property type="match status" value="1"/>
</dbReference>
<dbReference type="GO" id="GO:0032787">
    <property type="term" value="P:monocarboxylic acid metabolic process"/>
    <property type="evidence" value="ECO:0007669"/>
    <property type="project" value="UniProtKB-ARBA"/>
</dbReference>
<dbReference type="OrthoDB" id="1999550at2"/>
<dbReference type="InterPro" id="IPR036291">
    <property type="entry name" value="NAD(P)-bd_dom_sf"/>
</dbReference>
<accession>A0A2S4JR50</accession>
<protein>
    <submittedName>
        <fullName evidence="3">Dehydrogenase</fullName>
    </submittedName>
</protein>
<evidence type="ECO:0000313" key="3">
    <source>
        <dbReference type="EMBL" id="POR01991.1"/>
    </source>
</evidence>
<dbReference type="FunFam" id="3.40.50.720:FF:000084">
    <property type="entry name" value="Short-chain dehydrogenase reductase"/>
    <property type="match status" value="1"/>
</dbReference>
<evidence type="ECO:0000256" key="1">
    <source>
        <dbReference type="ARBA" id="ARBA00006484"/>
    </source>
</evidence>
<dbReference type="AlphaFoldDB" id="A0A2S4JR50"/>
<dbReference type="EMBL" id="LPWH01000063">
    <property type="protein sequence ID" value="POR01991.1"/>
    <property type="molecule type" value="Genomic_DNA"/>
</dbReference>
<dbReference type="PANTHER" id="PTHR42879">
    <property type="entry name" value="3-OXOACYL-(ACYL-CARRIER-PROTEIN) REDUCTASE"/>
    <property type="match status" value="1"/>
</dbReference>
<proteinExistence type="inferred from homology"/>
<dbReference type="RefSeq" id="WP_103680089.1">
    <property type="nucleotide sequence ID" value="NZ_LPWH01000063.1"/>
</dbReference>
<dbReference type="CDD" id="cd05233">
    <property type="entry name" value="SDR_c"/>
    <property type="match status" value="1"/>
</dbReference>
<dbReference type="Gene3D" id="3.40.50.720">
    <property type="entry name" value="NAD(P)-binding Rossmann-like Domain"/>
    <property type="match status" value="1"/>
</dbReference>